<reference evidence="5 6" key="2">
    <citation type="journal article" date="2021" name="Mar. Drugs">
        <title>A New Micromonospora Strain with Antibiotic Activity Isolated from the Microbiome of a Mid-Atlantic Deep-Sea Sponge.</title>
        <authorList>
            <person name="Back C.R."/>
            <person name="Stennett H.L."/>
            <person name="Williams S.E."/>
            <person name="Wang L."/>
            <person name="Ojeda Gomez J."/>
            <person name="Abdulle O.M."/>
            <person name="Duffy T."/>
            <person name="Neal C."/>
            <person name="Mantell J."/>
            <person name="Jepson M.A."/>
            <person name="Hendry K.R."/>
            <person name="Powell D."/>
            <person name="Stach J.E.M."/>
            <person name="Essex-Lopresti A.E."/>
            <person name="Willis C.L."/>
            <person name="Curnow P."/>
            <person name="Race P.R."/>
        </authorList>
    </citation>
    <scope>NUCLEOTIDE SEQUENCE [LARGE SCALE GENOMIC DNA]</scope>
    <source>
        <strain evidence="5 6">28ISP2-46</strain>
    </source>
</reference>
<keyword evidence="3 4" id="KW-0408">Iron</keyword>
<dbReference type="KEGG" id="mfeu:H1D33_26015"/>
<dbReference type="PANTHER" id="PTHR24305:SF166">
    <property type="entry name" value="CYTOCHROME P450 12A4, MITOCHONDRIAL-RELATED"/>
    <property type="match status" value="1"/>
</dbReference>
<dbReference type="SUPFAM" id="SSF48264">
    <property type="entry name" value="Cytochrome P450"/>
    <property type="match status" value="1"/>
</dbReference>
<feature type="binding site" description="axial binding residue" evidence="3">
    <location>
        <position position="399"/>
    </location>
    <ligand>
        <name>heme</name>
        <dbReference type="ChEBI" id="CHEBI:30413"/>
    </ligand>
    <ligandPart>
        <name>Fe</name>
        <dbReference type="ChEBI" id="CHEBI:18248"/>
    </ligandPart>
</feature>
<dbReference type="AlphaFoldDB" id="A0A7L6B490"/>
<dbReference type="PROSITE" id="PS00086">
    <property type="entry name" value="CYTOCHROME_P450"/>
    <property type="match status" value="1"/>
</dbReference>
<proteinExistence type="inferred from homology"/>
<keyword evidence="4" id="KW-0560">Oxidoreductase</keyword>
<dbReference type="InterPro" id="IPR002401">
    <property type="entry name" value="Cyt_P450_E_grp-I"/>
</dbReference>
<protein>
    <submittedName>
        <fullName evidence="5">Cytochrome P450</fullName>
    </submittedName>
</protein>
<sequence>MTSSATHPARLPGPSGPPLVGRQLAFLRDPLGFLTRAHRDYGDLVALPLNGGRVVAAFGAAEVAAVYAGLGEHVEISGGGGINLRSHDEVQGRGPLNSTGTEHAAYRKICHRALGQHSLAAYSTVAVEETERLLRRWRPGQVVDLVPEITALTRRIFKVYMFGADMSETAPDADAAVDLYIDLMESTVRRLATTFVPIEIPGLAQRRRLRTATSAIDELVTGLDPARAVPPRHSLAQALLAEVERAGLPPDPRLVREFMLQLHFAGLTSLASALIWALLLLALHPAATAEALAELSGATGGRIPRPEDVKALPYLEAVLNETMRLYPAAAWEFKQTIRATDVGGHLLPAGTTLMLAPWVTQRAERSFADPLTFAPGRFVGRDDYPPGAFEPWGTGERSCIGKMLARNAFRSVVGGIIQRYRLDLAPGQRIEPHPGLLGTRMLPRPGVRVVLSDQDGDTGREVAVVHGSVIGARPGPAGRT</sequence>
<dbReference type="PANTHER" id="PTHR24305">
    <property type="entry name" value="CYTOCHROME P450"/>
    <property type="match status" value="1"/>
</dbReference>
<reference evidence="6" key="1">
    <citation type="submission" date="2020-07" db="EMBL/GenBank/DDBJ databases">
        <title>A new Micromonospora strain with potent antibiotic activity isolated from the microbiome of a mid-Atlantic deep-sea sponge.</title>
        <authorList>
            <person name="Back C.R."/>
            <person name="Stennett H.L."/>
            <person name="Williams S.E."/>
            <person name="Wang L."/>
            <person name="Ojeda Gomez J."/>
            <person name="Abdulle O.M."/>
            <person name="Duffy T."/>
            <person name="Hendry K.R."/>
            <person name="Powell D."/>
            <person name="Stach J.E."/>
            <person name="Essex-Lopresti A.E."/>
            <person name="Willis C.L."/>
            <person name="Curnow P."/>
            <person name="Race P.R."/>
        </authorList>
    </citation>
    <scope>NUCLEOTIDE SEQUENCE [LARGE SCALE GENOMIC DNA]</scope>
    <source>
        <strain evidence="6">28ISP2-46</strain>
    </source>
</reference>
<dbReference type="Proteomes" id="UP000510844">
    <property type="component" value="Chromosome"/>
</dbReference>
<keyword evidence="3 4" id="KW-0349">Heme</keyword>
<evidence type="ECO:0000313" key="6">
    <source>
        <dbReference type="Proteomes" id="UP000510844"/>
    </source>
</evidence>
<dbReference type="GO" id="GO:0004497">
    <property type="term" value="F:monooxygenase activity"/>
    <property type="evidence" value="ECO:0007669"/>
    <property type="project" value="UniProtKB-KW"/>
</dbReference>
<evidence type="ECO:0000313" key="5">
    <source>
        <dbReference type="EMBL" id="QLQ36681.1"/>
    </source>
</evidence>
<keyword evidence="3 4" id="KW-0479">Metal-binding</keyword>
<organism evidence="5 6">
    <name type="scientific">Micromonospora robiginosa</name>
    <dbReference type="NCBI Taxonomy" id="2749844"/>
    <lineage>
        <taxon>Bacteria</taxon>
        <taxon>Bacillati</taxon>
        <taxon>Actinomycetota</taxon>
        <taxon>Actinomycetes</taxon>
        <taxon>Micromonosporales</taxon>
        <taxon>Micromonosporaceae</taxon>
        <taxon>Micromonospora</taxon>
    </lineage>
</organism>
<dbReference type="PRINTS" id="PR00385">
    <property type="entry name" value="P450"/>
</dbReference>
<dbReference type="Gene3D" id="1.10.630.10">
    <property type="entry name" value="Cytochrome P450"/>
    <property type="match status" value="1"/>
</dbReference>
<dbReference type="GO" id="GO:0020037">
    <property type="term" value="F:heme binding"/>
    <property type="evidence" value="ECO:0007669"/>
    <property type="project" value="InterPro"/>
</dbReference>
<dbReference type="GO" id="GO:0005506">
    <property type="term" value="F:iron ion binding"/>
    <property type="evidence" value="ECO:0007669"/>
    <property type="project" value="InterPro"/>
</dbReference>
<dbReference type="GO" id="GO:0016705">
    <property type="term" value="F:oxidoreductase activity, acting on paired donors, with incorporation or reduction of molecular oxygen"/>
    <property type="evidence" value="ECO:0007669"/>
    <property type="project" value="InterPro"/>
</dbReference>
<gene>
    <name evidence="5" type="ORF">H1D33_26015</name>
</gene>
<dbReference type="InterPro" id="IPR050121">
    <property type="entry name" value="Cytochrome_P450_monoxygenase"/>
</dbReference>
<comment type="cofactor">
    <cofactor evidence="1 3">
        <name>heme</name>
        <dbReference type="ChEBI" id="CHEBI:30413"/>
    </cofactor>
</comment>
<keyword evidence="6" id="KW-1185">Reference proteome</keyword>
<dbReference type="RefSeq" id="WP_181569196.1">
    <property type="nucleotide sequence ID" value="NZ_CP059322.2"/>
</dbReference>
<comment type="similarity">
    <text evidence="2 4">Belongs to the cytochrome P450 family.</text>
</comment>
<evidence type="ECO:0000256" key="4">
    <source>
        <dbReference type="RuleBase" id="RU000461"/>
    </source>
</evidence>
<keyword evidence="4" id="KW-0503">Monooxygenase</keyword>
<dbReference type="InterPro" id="IPR036396">
    <property type="entry name" value="Cyt_P450_sf"/>
</dbReference>
<name>A0A7L6B490_9ACTN</name>
<dbReference type="EMBL" id="CP059322">
    <property type="protein sequence ID" value="QLQ36681.1"/>
    <property type="molecule type" value="Genomic_DNA"/>
</dbReference>
<evidence type="ECO:0000256" key="1">
    <source>
        <dbReference type="ARBA" id="ARBA00001971"/>
    </source>
</evidence>
<accession>A0A7L6B490</accession>
<dbReference type="Pfam" id="PF00067">
    <property type="entry name" value="p450"/>
    <property type="match status" value="1"/>
</dbReference>
<evidence type="ECO:0000256" key="2">
    <source>
        <dbReference type="ARBA" id="ARBA00010617"/>
    </source>
</evidence>
<dbReference type="InterPro" id="IPR017972">
    <property type="entry name" value="Cyt_P450_CS"/>
</dbReference>
<dbReference type="PRINTS" id="PR00463">
    <property type="entry name" value="EP450I"/>
</dbReference>
<evidence type="ECO:0000256" key="3">
    <source>
        <dbReference type="PIRSR" id="PIRSR602401-1"/>
    </source>
</evidence>
<dbReference type="InterPro" id="IPR001128">
    <property type="entry name" value="Cyt_P450"/>
</dbReference>